<feature type="compositionally biased region" description="Low complexity" evidence="2">
    <location>
        <begin position="21"/>
        <end position="36"/>
    </location>
</feature>
<feature type="region of interest" description="Disordered" evidence="2">
    <location>
        <begin position="906"/>
        <end position="928"/>
    </location>
</feature>
<dbReference type="EnsemblMetazoa" id="CJA11756a.1">
    <property type="protein sequence ID" value="CJA11756a.1"/>
    <property type="gene ID" value="WBGene00130960"/>
</dbReference>
<feature type="region of interest" description="Disordered" evidence="2">
    <location>
        <begin position="1"/>
        <end position="45"/>
    </location>
</feature>
<proteinExistence type="predicted"/>
<feature type="region of interest" description="Disordered" evidence="2">
    <location>
        <begin position="977"/>
        <end position="1024"/>
    </location>
</feature>
<evidence type="ECO:0000313" key="4">
    <source>
        <dbReference type="Proteomes" id="UP000005237"/>
    </source>
</evidence>
<evidence type="ECO:0000313" key="3">
    <source>
        <dbReference type="EnsemblMetazoa" id="CJA11756a.1"/>
    </source>
</evidence>
<dbReference type="Proteomes" id="UP000005237">
    <property type="component" value="Unassembled WGS sequence"/>
</dbReference>
<protein>
    <submittedName>
        <fullName evidence="3">Uncharacterized protein</fullName>
    </submittedName>
</protein>
<evidence type="ECO:0000256" key="2">
    <source>
        <dbReference type="SAM" id="MobiDB-lite"/>
    </source>
</evidence>
<evidence type="ECO:0000256" key="1">
    <source>
        <dbReference type="SAM" id="Coils"/>
    </source>
</evidence>
<sequence length="1024" mass="118852">MESTDFAATDSGYPTPRDDVPSSSRSASPPSSPDAVFPMTSTPVRQGKIRPMKSYFSNFRRELSLIESEASTIEQSPVLEGVKSLLAVSKELKQKSRLNAELLDENETLRGENESLREENMTLREESRRVDVESEEKQDSVPIVPKLQLEETEQETVIPSENSKLYVQIKKELLSVIKSEEDRSIVETKLDHMIGSDFKPPRVYTATATIQVDTEKMDMEVQTEKGGDDDRGNIINANLQIELDQLQSELEIKEKKNTDLKNRLFDFEALKAKFEENEEKLRKDLEKKLKASQEKTNKCEAKIEELELRLKKKAQEFKEVSAENKRLTNDRTTHDFELDELKVHSEEIDKQRKKLEERAENLAQDVRDLEEKLKKEQEENLKLEKAAKKANEKHESVVSELQTRATNALESLQQIQEENRKMLKENQYLSAAQQALLDSEMSLKSENSVINATLRNAQQQIAQLKQDLAEEMRKREDGEKDILDLELQNQQLEEDRRDAEELLTELKKGKLEIDHLRQQLQNEATEGEKLKTIREELLAETQKTENLNKELLNIAAEKADVLAKMEGYIRSEAAKEAEIEILKRDLEEKKLKNEELTEESKKAGNIFDDLKRAYKTIELEYEEFKVDANLQYNDQIGIRDQKIADLHDRLIQLESYPGQTISVARNNAETQTENEEPISAEISLVSEEHVPSRSEILERNTRELISTMTEFAEGRKISSLPPSFQNEPPPSYHSSDTFLEFADILEALLAGEVAPIEETRRFWKVLNRRMEGAEQLIEEKVNEAKNNAFRELERIDGNWKRRVEDLQEEMSKEKEVSEQRLELAEGFRQQYEIELHEKEKMIDDYGKLGAMYHEEVDNREAIATDLRHQLEDLQHKVQSMNREKLVRNEADEAEMERLQTLLEKTQRDSQHKVANAKKELEKEQRKRAYDKETMKTMKESFKMVDNKAAYYRKRNTERQKLINHMQKVMTAILQSGQNGGQSMKALEDLQEQLYRSGLTENDQSDAETQHPHGRRVLSEMNQTK</sequence>
<organism evidence="3 4">
    <name type="scientific">Caenorhabditis japonica</name>
    <dbReference type="NCBI Taxonomy" id="281687"/>
    <lineage>
        <taxon>Eukaryota</taxon>
        <taxon>Metazoa</taxon>
        <taxon>Ecdysozoa</taxon>
        <taxon>Nematoda</taxon>
        <taxon>Chromadorea</taxon>
        <taxon>Rhabditida</taxon>
        <taxon>Rhabditina</taxon>
        <taxon>Rhabditomorpha</taxon>
        <taxon>Rhabditoidea</taxon>
        <taxon>Rhabditidae</taxon>
        <taxon>Peloderinae</taxon>
        <taxon>Caenorhabditis</taxon>
    </lineage>
</organism>
<keyword evidence="4" id="KW-1185">Reference proteome</keyword>
<name>A0A8R1DU91_CAEJA</name>
<reference evidence="3" key="2">
    <citation type="submission" date="2022-06" db="UniProtKB">
        <authorList>
            <consortium name="EnsemblMetazoa"/>
        </authorList>
    </citation>
    <scope>IDENTIFICATION</scope>
    <source>
        <strain evidence="3">DF5081</strain>
    </source>
</reference>
<keyword evidence="1" id="KW-0175">Coiled coil</keyword>
<reference evidence="4" key="1">
    <citation type="submission" date="2010-08" db="EMBL/GenBank/DDBJ databases">
        <authorList>
            <consortium name="Caenorhabditis japonica Sequencing Consortium"/>
            <person name="Wilson R.K."/>
        </authorList>
    </citation>
    <scope>NUCLEOTIDE SEQUENCE [LARGE SCALE GENOMIC DNA]</scope>
    <source>
        <strain evidence="4">DF5081</strain>
    </source>
</reference>
<feature type="coiled-coil region" evidence="1">
    <location>
        <begin position="236"/>
        <end position="627"/>
    </location>
</feature>
<accession>A0A8R1DU91</accession>
<dbReference type="AlphaFoldDB" id="A0A8R1DU91"/>
<feature type="coiled-coil region" evidence="1">
    <location>
        <begin position="767"/>
        <end position="820"/>
    </location>
</feature>
<feature type="coiled-coil region" evidence="1">
    <location>
        <begin position="92"/>
        <end position="133"/>
    </location>
</feature>